<dbReference type="EMBL" id="SNYW01000009">
    <property type="protein sequence ID" value="TDQ81317.1"/>
    <property type="molecule type" value="Genomic_DNA"/>
</dbReference>
<proteinExistence type="predicted"/>
<dbReference type="InterPro" id="IPR036873">
    <property type="entry name" value="Rhodanese-like_dom_sf"/>
</dbReference>
<dbReference type="PANTHER" id="PTHR43031">
    <property type="entry name" value="FAD-DEPENDENT OXIDOREDUCTASE"/>
    <property type="match status" value="1"/>
</dbReference>
<gene>
    <name evidence="2" type="ORF">A8950_2382</name>
</gene>
<dbReference type="Pfam" id="PF00581">
    <property type="entry name" value="Rhodanese"/>
    <property type="match status" value="1"/>
</dbReference>
<reference evidence="2 3" key="1">
    <citation type="submission" date="2019-03" db="EMBL/GenBank/DDBJ databases">
        <title>Genomic Encyclopedia of Type Strains, Phase III (KMG-III): the genomes of soil and plant-associated and newly described type strains.</title>
        <authorList>
            <person name="Whitman W."/>
        </authorList>
    </citation>
    <scope>NUCLEOTIDE SEQUENCE [LARGE SCALE GENOMIC DNA]</scope>
    <source>
        <strain evidence="2 3">CGMCC 1.7660</strain>
    </source>
</reference>
<dbReference type="InterPro" id="IPR050229">
    <property type="entry name" value="GlpE_sulfurtransferase"/>
</dbReference>
<name>A0A4R6WRA2_9PROT</name>
<dbReference type="SMART" id="SM00450">
    <property type="entry name" value="RHOD"/>
    <property type="match status" value="1"/>
</dbReference>
<evidence type="ECO:0000313" key="2">
    <source>
        <dbReference type="EMBL" id="TDQ81317.1"/>
    </source>
</evidence>
<feature type="domain" description="Rhodanese" evidence="1">
    <location>
        <begin position="20"/>
        <end position="111"/>
    </location>
</feature>
<evidence type="ECO:0000259" key="1">
    <source>
        <dbReference type="PROSITE" id="PS50206"/>
    </source>
</evidence>
<dbReference type="PANTHER" id="PTHR43031:SF17">
    <property type="entry name" value="SULFURTRANSFERASE YTWF-RELATED"/>
    <property type="match status" value="1"/>
</dbReference>
<keyword evidence="2" id="KW-0808">Transferase</keyword>
<sequence length="113" mass="12270">MLGADGLQIDAMSLRAMMEAGVAVEVLDVREPWETAICSIGSSRNIPLAELADRCDELTECAGETPLVVVCHHGMRSLQATLWLRQQGFGNAVNLAGGIDAWALRVEPTMQRY</sequence>
<keyword evidence="3" id="KW-1185">Reference proteome</keyword>
<dbReference type="InterPro" id="IPR001763">
    <property type="entry name" value="Rhodanese-like_dom"/>
</dbReference>
<dbReference type="RefSeq" id="WP_208109845.1">
    <property type="nucleotide sequence ID" value="NZ_SNYW01000009.1"/>
</dbReference>
<dbReference type="GO" id="GO:0016740">
    <property type="term" value="F:transferase activity"/>
    <property type="evidence" value="ECO:0007669"/>
    <property type="project" value="UniProtKB-KW"/>
</dbReference>
<dbReference type="SUPFAM" id="SSF52821">
    <property type="entry name" value="Rhodanese/Cell cycle control phosphatase"/>
    <property type="match status" value="1"/>
</dbReference>
<organism evidence="2 3">
    <name type="scientific">Dongia mobilis</name>
    <dbReference type="NCBI Taxonomy" id="578943"/>
    <lineage>
        <taxon>Bacteria</taxon>
        <taxon>Pseudomonadati</taxon>
        <taxon>Pseudomonadota</taxon>
        <taxon>Alphaproteobacteria</taxon>
        <taxon>Rhodospirillales</taxon>
        <taxon>Dongiaceae</taxon>
        <taxon>Dongia</taxon>
    </lineage>
</organism>
<evidence type="ECO:0000313" key="3">
    <source>
        <dbReference type="Proteomes" id="UP000295783"/>
    </source>
</evidence>
<protein>
    <submittedName>
        <fullName evidence="2">Rhodanese-related sulfurtransferase</fullName>
    </submittedName>
</protein>
<dbReference type="AlphaFoldDB" id="A0A4R6WRA2"/>
<dbReference type="PROSITE" id="PS50206">
    <property type="entry name" value="RHODANESE_3"/>
    <property type="match status" value="1"/>
</dbReference>
<accession>A0A4R6WRA2</accession>
<dbReference type="Gene3D" id="3.40.250.10">
    <property type="entry name" value="Rhodanese-like domain"/>
    <property type="match status" value="1"/>
</dbReference>
<dbReference type="Proteomes" id="UP000295783">
    <property type="component" value="Unassembled WGS sequence"/>
</dbReference>
<comment type="caution">
    <text evidence="2">The sequence shown here is derived from an EMBL/GenBank/DDBJ whole genome shotgun (WGS) entry which is preliminary data.</text>
</comment>